<sequence length="580" mass="64751">MMKRSLFAAFSCLMLLSSCVDNNYTLDNGVDGTFGIDGALAVPLVKADIKLIDLMPDDFGDFKLDVQDDNIFLRYSTQFDVTADFIENVHFTPSEEFTLPVPWMPEGFNVNYEYPLKYVFKNINKEGGGQRLDSLLYADGQILYMYMNCDYMFEEGSYLKFKMNPDQIVLNPAIYPDNTVTCPINGYMGQHPIDLSGAKVIFDGGNELDMTLELNLIAAEDISGGEISNYVDFATVMPKVTYGVIYEGTVICENITKSEPFTYFNELQTDDVYLPVYNPVLDFTILNSIGVKADYNLNYVKVNGVNGEEVFADFNGSRSTSVHISSPELSKIEDLPVDELLYFDASSLQTSSEMVIDRDFGHTEKLFTVQGKTIDYNFTVTAAEETHGSFLFNDSKMLVDIDSYLPLRFEGDKTDPDNNFRLIVRDTVEVDFSSLAEFYAEDADEMDDEFLLQITHTNHLPVDTEFSMVFLDESDKPLLSDAATTSFRIDGAPVNAAGEVTEASATSKNSISVLGMDCGNLIHECTSIAFAYKINSEELDDIWFHTNDWLQLQIGAYLKTSIVISGGASDEGEDAGGEYF</sequence>
<protein>
    <submittedName>
        <fullName evidence="2">Uncharacterized protein</fullName>
    </submittedName>
</protein>
<reference evidence="2" key="1">
    <citation type="submission" date="2020-10" db="EMBL/GenBank/DDBJ databases">
        <authorList>
            <person name="Gilroy R."/>
        </authorList>
    </citation>
    <scope>NUCLEOTIDE SEQUENCE</scope>
    <source>
        <strain evidence="2">D3-1215</strain>
    </source>
</reference>
<proteinExistence type="predicted"/>
<feature type="chain" id="PRO_5039479310" evidence="1">
    <location>
        <begin position="24"/>
        <end position="580"/>
    </location>
</feature>
<organism evidence="2 3">
    <name type="scientific">Candidatus Enterocola intestinipullorum</name>
    <dbReference type="NCBI Taxonomy" id="2840783"/>
    <lineage>
        <taxon>Bacteria</taxon>
        <taxon>Pseudomonadati</taxon>
        <taxon>Bacteroidota</taxon>
        <taxon>Bacteroidia</taxon>
        <taxon>Bacteroidales</taxon>
        <taxon>Candidatus Enterocola</taxon>
    </lineage>
</organism>
<feature type="signal peptide" evidence="1">
    <location>
        <begin position="1"/>
        <end position="23"/>
    </location>
</feature>
<dbReference type="AlphaFoldDB" id="A0A9D9EG33"/>
<comment type="caution">
    <text evidence="2">The sequence shown here is derived from an EMBL/GenBank/DDBJ whole genome shotgun (WGS) entry which is preliminary data.</text>
</comment>
<dbReference type="PROSITE" id="PS51257">
    <property type="entry name" value="PROKAR_LIPOPROTEIN"/>
    <property type="match status" value="1"/>
</dbReference>
<evidence type="ECO:0000256" key="1">
    <source>
        <dbReference type="SAM" id="SignalP"/>
    </source>
</evidence>
<evidence type="ECO:0000313" key="3">
    <source>
        <dbReference type="Proteomes" id="UP000823637"/>
    </source>
</evidence>
<reference evidence="2" key="2">
    <citation type="journal article" date="2021" name="PeerJ">
        <title>Extensive microbial diversity within the chicken gut microbiome revealed by metagenomics and culture.</title>
        <authorList>
            <person name="Gilroy R."/>
            <person name="Ravi A."/>
            <person name="Getino M."/>
            <person name="Pursley I."/>
            <person name="Horton D.L."/>
            <person name="Alikhan N.F."/>
            <person name="Baker D."/>
            <person name="Gharbi K."/>
            <person name="Hall N."/>
            <person name="Watson M."/>
            <person name="Adriaenssens E.M."/>
            <person name="Foster-Nyarko E."/>
            <person name="Jarju S."/>
            <person name="Secka A."/>
            <person name="Antonio M."/>
            <person name="Oren A."/>
            <person name="Chaudhuri R.R."/>
            <person name="La Ragione R."/>
            <person name="Hildebrand F."/>
            <person name="Pallen M.J."/>
        </authorList>
    </citation>
    <scope>NUCLEOTIDE SEQUENCE</scope>
    <source>
        <strain evidence="2">D3-1215</strain>
    </source>
</reference>
<evidence type="ECO:0000313" key="2">
    <source>
        <dbReference type="EMBL" id="MBO8447019.1"/>
    </source>
</evidence>
<accession>A0A9D9EG33</accession>
<keyword evidence="1" id="KW-0732">Signal</keyword>
<dbReference type="EMBL" id="JADIMR010000071">
    <property type="protein sequence ID" value="MBO8447019.1"/>
    <property type="molecule type" value="Genomic_DNA"/>
</dbReference>
<name>A0A9D9EG33_9BACT</name>
<dbReference type="Proteomes" id="UP000823637">
    <property type="component" value="Unassembled WGS sequence"/>
</dbReference>
<gene>
    <name evidence="2" type="ORF">IAC32_04665</name>
</gene>